<evidence type="ECO:0000256" key="2">
    <source>
        <dbReference type="ARBA" id="ARBA00022481"/>
    </source>
</evidence>
<dbReference type="GO" id="GO:0005737">
    <property type="term" value="C:cytoplasm"/>
    <property type="evidence" value="ECO:0007669"/>
    <property type="project" value="UniProtKB-ARBA"/>
</dbReference>
<dbReference type="InterPro" id="IPR002928">
    <property type="entry name" value="Myosin_tail"/>
</dbReference>
<dbReference type="FunFam" id="1.20.5.340:FF:000007">
    <property type="entry name" value="Myosin heavy chain, non-muscle"/>
    <property type="match status" value="1"/>
</dbReference>
<dbReference type="PROSITE" id="PS51844">
    <property type="entry name" value="SH3_LIKE"/>
    <property type="match status" value="1"/>
</dbReference>
<dbReference type="GO" id="GO:0032982">
    <property type="term" value="C:myosin filament"/>
    <property type="evidence" value="ECO:0007669"/>
    <property type="project" value="TreeGrafter"/>
</dbReference>
<proteinExistence type="inferred from homology"/>
<dbReference type="FunFam" id="1.20.5.340:FF:000009">
    <property type="entry name" value="myosin-11 isoform X2"/>
    <property type="match status" value="1"/>
</dbReference>
<dbReference type="GO" id="GO:0005524">
    <property type="term" value="F:ATP binding"/>
    <property type="evidence" value="ECO:0007669"/>
    <property type="project" value="UniProtKB-UniRule"/>
</dbReference>
<dbReference type="Gene3D" id="1.20.5.340">
    <property type="match status" value="5"/>
</dbReference>
<evidence type="ECO:0000256" key="10">
    <source>
        <dbReference type="PROSITE-ProRule" id="PRU00782"/>
    </source>
</evidence>
<dbReference type="PROSITE" id="PS50096">
    <property type="entry name" value="IQ"/>
    <property type="match status" value="1"/>
</dbReference>
<dbReference type="GO" id="GO:0016460">
    <property type="term" value="C:myosin II complex"/>
    <property type="evidence" value="ECO:0007669"/>
    <property type="project" value="TreeGrafter"/>
</dbReference>
<dbReference type="SUPFAM" id="SSF50084">
    <property type="entry name" value="Myosin S1 fragment, N-terminal domain"/>
    <property type="match status" value="1"/>
</dbReference>
<dbReference type="CDD" id="cd14920">
    <property type="entry name" value="MYSc_Myh10"/>
    <property type="match status" value="1"/>
</dbReference>
<dbReference type="Gene3D" id="1.20.5.4820">
    <property type="match status" value="1"/>
</dbReference>
<evidence type="ECO:0000256" key="4">
    <source>
        <dbReference type="ARBA" id="ARBA00022840"/>
    </source>
</evidence>
<keyword evidence="2" id="KW-0488">Methylation</keyword>
<protein>
    <submittedName>
        <fullName evidence="14">MYH10 protein</fullName>
    </submittedName>
</protein>
<dbReference type="FunFam" id="2.30.30.360:FF:000001">
    <property type="entry name" value="Myosin heavy chain"/>
    <property type="match status" value="1"/>
</dbReference>
<dbReference type="GO" id="GO:0000146">
    <property type="term" value="F:microfilament motor activity"/>
    <property type="evidence" value="ECO:0007669"/>
    <property type="project" value="TreeGrafter"/>
</dbReference>
<dbReference type="Gene3D" id="1.10.10.820">
    <property type="match status" value="1"/>
</dbReference>
<dbReference type="PROSITE" id="PS51456">
    <property type="entry name" value="MYOSIN_MOTOR"/>
    <property type="match status" value="1"/>
</dbReference>
<dbReference type="SMART" id="SM00015">
    <property type="entry name" value="IQ"/>
    <property type="match status" value="1"/>
</dbReference>
<evidence type="ECO:0000256" key="3">
    <source>
        <dbReference type="ARBA" id="ARBA00022741"/>
    </source>
</evidence>
<dbReference type="FunFam" id="1.10.10.820:FF:000002">
    <property type="entry name" value="Myosin heavy chain 10"/>
    <property type="match status" value="1"/>
</dbReference>
<dbReference type="FunFam" id="1.20.120.720:FF:000002">
    <property type="entry name" value="Myosin heavy chain 10"/>
    <property type="match status" value="1"/>
</dbReference>
<dbReference type="InterPro" id="IPR036961">
    <property type="entry name" value="Kinesin_motor_dom_sf"/>
</dbReference>
<feature type="domain" description="Myosin N-terminal SH3-like" evidence="13">
    <location>
        <begin position="31"/>
        <end position="81"/>
    </location>
</feature>
<dbReference type="Pfam" id="PF01576">
    <property type="entry name" value="Myosin_tail_1"/>
    <property type="match status" value="1"/>
</dbReference>
<dbReference type="GO" id="GO:0008360">
    <property type="term" value="P:regulation of cell shape"/>
    <property type="evidence" value="ECO:0007669"/>
    <property type="project" value="TreeGrafter"/>
</dbReference>
<dbReference type="Gene3D" id="1.20.120.720">
    <property type="entry name" value="Myosin VI head, motor domain, U50 subdomain"/>
    <property type="match status" value="1"/>
</dbReference>
<keyword evidence="15" id="KW-1185">Reference proteome</keyword>
<dbReference type="FunFam" id="1.20.5.340:FF:000008">
    <property type="entry name" value="Myosin heavy chain 11"/>
    <property type="match status" value="1"/>
</dbReference>
<dbReference type="SUPFAM" id="SSF52540">
    <property type="entry name" value="P-loop containing nucleoside triphosphate hydrolases"/>
    <property type="match status" value="1"/>
</dbReference>
<dbReference type="FunFam" id="1.20.5.340:FF:000017">
    <property type="entry name" value="myosin-10 isoform X2"/>
    <property type="match status" value="1"/>
</dbReference>
<dbReference type="FunFam" id="3.40.850.10:FF:000101">
    <property type="entry name" value="Slow myosin heavy chain 2"/>
    <property type="match status" value="1"/>
</dbReference>
<dbReference type="GO" id="GO:0051015">
    <property type="term" value="F:actin filament binding"/>
    <property type="evidence" value="ECO:0007669"/>
    <property type="project" value="InterPro"/>
</dbReference>
<dbReference type="InterPro" id="IPR001609">
    <property type="entry name" value="Myosin_head_motor_dom-like"/>
</dbReference>
<keyword evidence="9 10" id="KW-0009">Actin-binding</keyword>
<dbReference type="PANTHER" id="PTHR45615">
    <property type="entry name" value="MYOSIN HEAVY CHAIN, NON-MUSCLE"/>
    <property type="match status" value="1"/>
</dbReference>
<feature type="region of interest" description="Disordered" evidence="11">
    <location>
        <begin position="1892"/>
        <end position="1990"/>
    </location>
</feature>
<gene>
    <name evidence="14" type="primary">Myh10</name>
    <name evidence="14" type="ORF">PHANIT_R02566</name>
</gene>
<dbReference type="SUPFAM" id="SSF90257">
    <property type="entry name" value="Myosin rod fragments"/>
    <property type="match status" value="7"/>
</dbReference>
<dbReference type="GO" id="GO:0005516">
    <property type="term" value="F:calmodulin binding"/>
    <property type="evidence" value="ECO:0007669"/>
    <property type="project" value="UniProtKB-KW"/>
</dbReference>
<accession>A0A7L1TXW0</accession>
<evidence type="ECO:0000256" key="8">
    <source>
        <dbReference type="ARBA" id="ARBA00023175"/>
    </source>
</evidence>
<keyword evidence="7 10" id="KW-0518">Myosin</keyword>
<keyword evidence="5" id="KW-0112">Calmodulin-binding</keyword>
<feature type="region of interest" description="Actin-binding" evidence="10">
    <location>
        <begin position="675"/>
        <end position="697"/>
    </location>
</feature>
<keyword evidence="4 10" id="KW-0067">ATP-binding</keyword>
<comment type="caution">
    <text evidence="14">The sequence shown here is derived from an EMBL/GenBank/DDBJ whole genome shotgun (WGS) entry which is preliminary data.</text>
</comment>
<feature type="non-terminal residue" evidence="14">
    <location>
        <position position="1"/>
    </location>
</feature>
<dbReference type="Pfam" id="PF02736">
    <property type="entry name" value="Myosin_N"/>
    <property type="match status" value="1"/>
</dbReference>
<evidence type="ECO:0000259" key="12">
    <source>
        <dbReference type="PROSITE" id="PS51456"/>
    </source>
</evidence>
<feature type="region of interest" description="Disordered" evidence="11">
    <location>
        <begin position="1140"/>
        <end position="1159"/>
    </location>
</feature>
<keyword evidence="3 10" id="KW-0547">Nucleotide-binding</keyword>
<reference evidence="14 15" key="1">
    <citation type="submission" date="2019-09" db="EMBL/GenBank/DDBJ databases">
        <title>Bird 10,000 Genomes (B10K) Project - Family phase.</title>
        <authorList>
            <person name="Zhang G."/>
        </authorList>
    </citation>
    <scope>NUCLEOTIDE SEQUENCE [LARGE SCALE GENOMIC DNA]</scope>
    <source>
        <strain evidence="14">B10K-DU-002-32</strain>
        <tissue evidence="14">Muscle</tissue>
    </source>
</reference>
<evidence type="ECO:0000256" key="5">
    <source>
        <dbReference type="ARBA" id="ARBA00022860"/>
    </source>
</evidence>
<feature type="non-terminal residue" evidence="14">
    <location>
        <position position="1990"/>
    </location>
</feature>
<dbReference type="GO" id="GO:0000281">
    <property type="term" value="P:mitotic cytokinesis"/>
    <property type="evidence" value="ECO:0007669"/>
    <property type="project" value="TreeGrafter"/>
</dbReference>
<evidence type="ECO:0000256" key="6">
    <source>
        <dbReference type="ARBA" id="ARBA00023054"/>
    </source>
</evidence>
<keyword evidence="6" id="KW-0175">Coiled coil</keyword>
<evidence type="ECO:0000256" key="9">
    <source>
        <dbReference type="ARBA" id="ARBA00023203"/>
    </source>
</evidence>
<evidence type="ECO:0000256" key="11">
    <source>
        <dbReference type="SAM" id="MobiDB-lite"/>
    </source>
</evidence>
<dbReference type="Gene3D" id="6.10.250.2420">
    <property type="match status" value="1"/>
</dbReference>
<dbReference type="EMBL" id="VXBQ01006722">
    <property type="protein sequence ID" value="NXO66242.1"/>
    <property type="molecule type" value="Genomic_DNA"/>
</dbReference>
<evidence type="ECO:0000313" key="14">
    <source>
        <dbReference type="EMBL" id="NXO66242.1"/>
    </source>
</evidence>
<dbReference type="Proteomes" id="UP000579685">
    <property type="component" value="Unassembled WGS sequence"/>
</dbReference>
<dbReference type="Pfam" id="PF00063">
    <property type="entry name" value="Myosin_head"/>
    <property type="match status" value="1"/>
</dbReference>
<dbReference type="GO" id="GO:0043531">
    <property type="term" value="F:ADP binding"/>
    <property type="evidence" value="ECO:0007669"/>
    <property type="project" value="UniProtKB-ARBA"/>
</dbReference>
<feature type="domain" description="Myosin motor" evidence="12">
    <location>
        <begin position="85"/>
        <end position="797"/>
    </location>
</feature>
<evidence type="ECO:0000256" key="7">
    <source>
        <dbReference type="ARBA" id="ARBA00023123"/>
    </source>
</evidence>
<name>A0A7L1TXW0_PHANI</name>
<dbReference type="InterPro" id="IPR000048">
    <property type="entry name" value="IQ_motif_EF-hand-BS"/>
</dbReference>
<dbReference type="Gene3D" id="2.30.30.360">
    <property type="entry name" value="Myosin S1 fragment, N-terminal"/>
    <property type="match status" value="1"/>
</dbReference>
<evidence type="ECO:0000256" key="1">
    <source>
        <dbReference type="ARBA" id="ARBA00008314"/>
    </source>
</evidence>
<dbReference type="InterPro" id="IPR027417">
    <property type="entry name" value="P-loop_NTPase"/>
</dbReference>
<evidence type="ECO:0000313" key="15">
    <source>
        <dbReference type="Proteomes" id="UP000579685"/>
    </source>
</evidence>
<dbReference type="FunFam" id="4.10.270.10:FF:000001">
    <property type="entry name" value="Myosin heavy chain, non-muscle"/>
    <property type="match status" value="1"/>
</dbReference>
<feature type="binding site" evidence="10">
    <location>
        <begin position="192"/>
        <end position="199"/>
    </location>
    <ligand>
        <name>ATP</name>
        <dbReference type="ChEBI" id="CHEBI:30616"/>
    </ligand>
</feature>
<feature type="compositionally biased region" description="Basic and acidic residues" evidence="11">
    <location>
        <begin position="1143"/>
        <end position="1159"/>
    </location>
</feature>
<dbReference type="Pfam" id="PF00612">
    <property type="entry name" value="IQ"/>
    <property type="match status" value="1"/>
</dbReference>
<sequence>MAQRSGQEDPERYLFVDRAVIYNPATQADWTAKKLVWIPSERHGFEAASIKEEKGDEVLVELAENGKKALVNKDDVQKMNPPKFSKVEDMAELTCLNEASVLHNLKDRYYSGLIYTYSGLFCVVINPYKNLPIYSENIIEMYRGKKRHEMPPHIYAISESAYRCMLQGKEHSLGFNSYWQLLDEMSALFCRGESGAGKTENTKKVIQYLAHVASSHKGRKDHNIPGELERQLLQANPILESFGNAKTVKNDNSSRFGKFIRINFDVTGYIVGANIETYLLEKSRAVRQAKDERTFHIFYQLVAGAGEHLKSDLLLEGFNNYRFLSNGYIPIPGQQDKDNFQETMEAMHIMGFSHDEILSMLKVVSSVLQFGNISFKKERNTDQASMPENTVAQKLCHLLGMNVMEFTRAILTPRIKVGRDYVQKAQTKEQADFAVEALAKATYERLFRWLVHRINKALDRTKRQGASFIGILDIAGFEIFELNSFEQLCINYTNEKLQQLFNHTMFILEQEEYQREGIEWNFIDFGLDLQPCIDLIERPANPPGVLALLDEECWFPKATDKTFVEKLVQEQGTHSKFQKPRQLKDKADFCIIHYAGKVDYKADEWLMKNMDPLNDNVATLLHQSSDKFVAELWKDVDRIVGLDQVTGITETAFGSAYKTKKGMFRTVGQLYKESLTKLMATLRNTNPNFVRCIIPNHEKRAGKLDPHLVLDQLRCNGVLEGIRICRQGFPNRIVFQEFRQRYEILTPNAIPKGFMDGKQACERMIRALELDPNLYRIGQSKIFFRAGVLAHLEEERDLKITDIIIFFQAVCRGYLARKAFAKKQQQLSALKILQRNCAAYLKLRHWQWWRVFTKVKPLLQVTRQEEELQAKDEELMKVKEKQTKVEAELEEMERKHQQVLEEKNILAEQLQAETELFAEAEEMRARLAAKKQELEEILHDLESRVEEEEERNQILQNEKKKMQGHIQDLEEQLDEEEGARQKLQLEKVTAEAKIKKMEEEILLLEDQNSKFLKEKKLMEDRIAECSSQLAEEEEKAKNLAKLKNKQEMMITDLEERLKKEEKTRQELEKAKRKLDGETTDLQDQIAELQAQIEELKIQLAKKEEELQAAVARGDEEAVQKNNALKVIRELQAQIAELQEDLESEKASRNKAEKQKRDLSEELEALKTELEDTLDTTAAQQELRTKREQEVAELKKAIEEETKNHEAQIQEIRQRHATALEELSEQLEQAKRFKANLEKNKQGLESDNKELACEVKVLQQVKAESEHKRKKLDAQVQELTAKVSEGERLRVELAEKANKLQNELDNVSSLLEEAEKKGIKFAKDAASLESQLQDTQELLQEETRQKLNLSSRIRQLEEEKNNLQEQQEEEEEARKNLEKQMLALQAQLAEAKKKVDDDLGTIEGLEETKKKLLKDMESLSQRLEEKALAYDKLEKTKNRLQQELDDLMVDLDHQRQIVSNLEKKQKKFDQMLAEEKNISARYAEERDRAEAEAREKETKALSLARALEEALEAKEEFERQNKQLRADMEDLMSSKDDVGKNVHELEKSKRTLEQQVEEMRTQLEELEDELQATEDAKLRLEVNMQAMKAQFDRDLQARDEQNEEKKRMLVKQVRELEAELEDERKQRALAVAAKKKLEMDLKDLEGQIEAANKGRDEAIKQLRKLQAQMKDYQRELEEARASRDEIFAQSKESEKKLKSLEAEILQLQEEFAASERARRHAEQERDELADEIANSASGKSALLDEKRRLEARIAQLEEELEEEQSNMELLNERFRKTTLQVDTLNSELAGERSAAQKSENARQQLERQNKELKAKLQELEGSVKSKFKATISTLEAKIAQLEEQLEQEAKERAAANKLVRRTEKKLKEVFMQVEDERRHADQYKEQMEKANARMKQLKRQLEEAEEEATRANASRRKLQRELDDATEANEGLSREVSTLKNRLRRGGPITFSSSRSGRRQLHIEGASLELSDDDAESKGSDVNEAPPAPAE</sequence>
<dbReference type="FunFam" id="3.30.70.1590:FF:000001">
    <property type="entry name" value="Myosin heavy chain"/>
    <property type="match status" value="1"/>
</dbReference>
<evidence type="ECO:0000259" key="13">
    <source>
        <dbReference type="PROSITE" id="PS51844"/>
    </source>
</evidence>
<dbReference type="PANTHER" id="PTHR45615:SF24">
    <property type="entry name" value="MYOSIN-10"/>
    <property type="match status" value="1"/>
</dbReference>
<dbReference type="GO" id="GO:0031032">
    <property type="term" value="P:actomyosin structure organization"/>
    <property type="evidence" value="ECO:0007669"/>
    <property type="project" value="UniProtKB-ARBA"/>
</dbReference>
<dbReference type="Gene3D" id="3.40.850.10">
    <property type="entry name" value="Kinesin motor domain"/>
    <property type="match status" value="1"/>
</dbReference>
<comment type="similarity">
    <text evidence="1 10">Belongs to the TRAFAC class myosin-kinesin ATPase superfamily. Myosin family.</text>
</comment>
<dbReference type="GO" id="GO:0097435">
    <property type="term" value="P:supramolecular fiber organization"/>
    <property type="evidence" value="ECO:0007669"/>
    <property type="project" value="UniProtKB-ARBA"/>
</dbReference>
<dbReference type="FunFam" id="1.20.58.530:FF:000003">
    <property type="entry name" value="Myosin heavy chain 10"/>
    <property type="match status" value="1"/>
</dbReference>
<dbReference type="InterPro" id="IPR004009">
    <property type="entry name" value="SH3_Myosin"/>
</dbReference>
<dbReference type="PRINTS" id="PR00193">
    <property type="entry name" value="MYOSINHEAVY"/>
</dbReference>
<dbReference type="SMART" id="SM00242">
    <property type="entry name" value="MYSc"/>
    <property type="match status" value="1"/>
</dbReference>
<dbReference type="FunFam" id="1.20.5.4820:FF:000002">
    <property type="entry name" value="Myosin heavy chain 10"/>
    <property type="match status" value="1"/>
</dbReference>
<keyword evidence="8 10" id="KW-0505">Motor protein</keyword>
<dbReference type="Gene3D" id="1.20.58.530">
    <property type="match status" value="1"/>
</dbReference>
<organism evidence="14 15">
    <name type="scientific">Phainopepla nitens</name>
    <name type="common">Phainopepla</name>
    <dbReference type="NCBI Taxonomy" id="161653"/>
    <lineage>
        <taxon>Eukaryota</taxon>
        <taxon>Metazoa</taxon>
        <taxon>Chordata</taxon>
        <taxon>Craniata</taxon>
        <taxon>Vertebrata</taxon>
        <taxon>Euteleostomi</taxon>
        <taxon>Archelosauria</taxon>
        <taxon>Archosauria</taxon>
        <taxon>Dinosauria</taxon>
        <taxon>Saurischia</taxon>
        <taxon>Theropoda</taxon>
        <taxon>Coelurosauria</taxon>
        <taxon>Aves</taxon>
        <taxon>Neognathae</taxon>
        <taxon>Neoaves</taxon>
        <taxon>Telluraves</taxon>
        <taxon>Australaves</taxon>
        <taxon>Passeriformes</taxon>
        <taxon>Bombycillidae</taxon>
        <taxon>Phainopepla</taxon>
    </lineage>
</organism>
<dbReference type="InterPro" id="IPR008989">
    <property type="entry name" value="Myosin_S1_N"/>
</dbReference>